<name>A0A7I7RR00_9MYCO</name>
<dbReference type="EMBL" id="AP022592">
    <property type="protein sequence ID" value="BBY46641.1"/>
    <property type="molecule type" value="Genomic_DNA"/>
</dbReference>
<sequence length="47" mass="5159">MTAFEFYKLLVTDAQKAQEVVESVTRDTVGVADCRVGNLPVEQTVEA</sequence>
<gene>
    <name evidence="1" type="ORF">MARA_00710</name>
</gene>
<protein>
    <submittedName>
        <fullName evidence="1">Uncharacterized protein</fullName>
    </submittedName>
</protein>
<keyword evidence="2" id="KW-1185">Reference proteome</keyword>
<accession>A0A7I7RR00</accession>
<dbReference type="AlphaFoldDB" id="A0A7I7RR00"/>
<dbReference type="KEGG" id="marz:MARA_00710"/>
<reference evidence="1 2" key="1">
    <citation type="journal article" date="2019" name="Emerg. Microbes Infect.">
        <title>Comprehensive subspecies identification of 175 nontuberculous mycobacteria species based on 7547 genomic profiles.</title>
        <authorList>
            <person name="Matsumoto Y."/>
            <person name="Kinjo T."/>
            <person name="Motooka D."/>
            <person name="Nabeya D."/>
            <person name="Jung N."/>
            <person name="Uechi K."/>
            <person name="Horii T."/>
            <person name="Iida T."/>
            <person name="Fujita J."/>
            <person name="Nakamura S."/>
        </authorList>
    </citation>
    <scope>NUCLEOTIDE SEQUENCE [LARGE SCALE GENOMIC DNA]</scope>
    <source>
        <strain evidence="1 2">JCM 18538</strain>
        <plasmid evidence="1">pJCM18538</plasmid>
    </source>
</reference>
<keyword evidence="1" id="KW-0614">Plasmid</keyword>
<geneLocation type="plasmid" evidence="1">
    <name>pJCM18538</name>
</geneLocation>
<evidence type="ECO:0000313" key="2">
    <source>
        <dbReference type="Proteomes" id="UP000467428"/>
    </source>
</evidence>
<proteinExistence type="predicted"/>
<dbReference type="Proteomes" id="UP000467428">
    <property type="component" value="Plasmid pJCM18538"/>
</dbReference>
<organism evidence="1 2">
    <name type="scientific">Mycolicibacterium arabiense</name>
    <dbReference type="NCBI Taxonomy" id="1286181"/>
    <lineage>
        <taxon>Bacteria</taxon>
        <taxon>Bacillati</taxon>
        <taxon>Actinomycetota</taxon>
        <taxon>Actinomycetes</taxon>
        <taxon>Mycobacteriales</taxon>
        <taxon>Mycobacteriaceae</taxon>
        <taxon>Mycolicibacterium</taxon>
    </lineage>
</organism>
<evidence type="ECO:0000313" key="1">
    <source>
        <dbReference type="EMBL" id="BBY46641.1"/>
    </source>
</evidence>